<name>A0A9Q0MQB2_9DIPT</name>
<feature type="compositionally biased region" description="Basic residues" evidence="1">
    <location>
        <begin position="1"/>
        <end position="12"/>
    </location>
</feature>
<dbReference type="Gene3D" id="3.80.10.10">
    <property type="entry name" value="Ribonuclease Inhibitor"/>
    <property type="match status" value="1"/>
</dbReference>
<dbReference type="Pfam" id="PF00646">
    <property type="entry name" value="F-box"/>
    <property type="match status" value="1"/>
</dbReference>
<accession>A0A9Q0MQB2</accession>
<comment type="caution">
    <text evidence="3">The sequence shown here is derived from an EMBL/GenBank/DDBJ whole genome shotgun (WGS) entry which is preliminary data.</text>
</comment>
<feature type="domain" description="F-box" evidence="2">
    <location>
        <begin position="74"/>
        <end position="106"/>
    </location>
</feature>
<dbReference type="Proteomes" id="UP001151699">
    <property type="component" value="Chromosome C"/>
</dbReference>
<proteinExistence type="predicted"/>
<feature type="region of interest" description="Disordered" evidence="1">
    <location>
        <begin position="1"/>
        <end position="32"/>
    </location>
</feature>
<evidence type="ECO:0000259" key="2">
    <source>
        <dbReference type="Pfam" id="PF00646"/>
    </source>
</evidence>
<evidence type="ECO:0000256" key="1">
    <source>
        <dbReference type="SAM" id="MobiDB-lite"/>
    </source>
</evidence>
<dbReference type="EMBL" id="WJQU01000004">
    <property type="protein sequence ID" value="KAJ6636047.1"/>
    <property type="molecule type" value="Genomic_DNA"/>
</dbReference>
<evidence type="ECO:0000313" key="3">
    <source>
        <dbReference type="EMBL" id="KAJ6636047.1"/>
    </source>
</evidence>
<dbReference type="SUPFAM" id="SSF52047">
    <property type="entry name" value="RNI-like"/>
    <property type="match status" value="1"/>
</dbReference>
<sequence>MAKNKRRPKKPRSIGGFKSESGPKNSISIKSSVKYKKPATAIVQHKEGNVASDVSKAVPEKKSKLKTVSLNTMLMHKILDYLDTSDLMNFARTNRSVKSCVDSYILNNEKKFADDFRITSPNDEFFRQFGHVAKQLFVDCSAVPLRKWTEKNLHILSVIAKKCDKNLECLVLKNVHENLTTLSKADTQCVRRLFSNLKKISIVESHLTGWSELTRTANFKIEGLSLVFLRLDSWKDYIRKYPSLKLVFLCGIFPPGLFVSNETVQKIRVYKESISEKHLKVISSMKNLKSISIDVSAPRTTYAPISTDFSPLAKIGNLDYVDMTTSDVNPLILSSYVSTLVSLQHHEKLSKLHFFVFYAGPTSDIDSRQFETNAFPNLKQIGLFSNFLFMDILPRLPRLKNVFIMETLQKRICDYEIFRDIILEVPMLERLHFDLCNDITEASLASLLKVCKDRTAQSKLLVLVLNCDNNIFKATIINNTVIVYPVHGRDVSNVSQVFKKNSSAFERGKLLAMEGETFRIDYSDFTKGYSLCIRRS</sequence>
<reference evidence="3" key="1">
    <citation type="submission" date="2022-07" db="EMBL/GenBank/DDBJ databases">
        <authorList>
            <person name="Trinca V."/>
            <person name="Uliana J.V.C."/>
            <person name="Torres T.T."/>
            <person name="Ward R.J."/>
            <person name="Monesi N."/>
        </authorList>
    </citation>
    <scope>NUCLEOTIDE SEQUENCE</scope>
    <source>
        <strain evidence="3">HSMRA1968</strain>
        <tissue evidence="3">Whole embryos</tissue>
    </source>
</reference>
<gene>
    <name evidence="3" type="ORF">Bhyg_14634</name>
</gene>
<protein>
    <recommendedName>
        <fullName evidence="2">F-box domain-containing protein</fullName>
    </recommendedName>
</protein>
<dbReference type="InterPro" id="IPR001810">
    <property type="entry name" value="F-box_dom"/>
</dbReference>
<evidence type="ECO:0000313" key="4">
    <source>
        <dbReference type="Proteomes" id="UP001151699"/>
    </source>
</evidence>
<dbReference type="AlphaFoldDB" id="A0A9Q0MQB2"/>
<organism evidence="3 4">
    <name type="scientific">Pseudolycoriella hygida</name>
    <dbReference type="NCBI Taxonomy" id="35572"/>
    <lineage>
        <taxon>Eukaryota</taxon>
        <taxon>Metazoa</taxon>
        <taxon>Ecdysozoa</taxon>
        <taxon>Arthropoda</taxon>
        <taxon>Hexapoda</taxon>
        <taxon>Insecta</taxon>
        <taxon>Pterygota</taxon>
        <taxon>Neoptera</taxon>
        <taxon>Endopterygota</taxon>
        <taxon>Diptera</taxon>
        <taxon>Nematocera</taxon>
        <taxon>Sciaroidea</taxon>
        <taxon>Sciaridae</taxon>
        <taxon>Pseudolycoriella</taxon>
    </lineage>
</organism>
<dbReference type="InterPro" id="IPR032675">
    <property type="entry name" value="LRR_dom_sf"/>
</dbReference>
<keyword evidence="4" id="KW-1185">Reference proteome</keyword>